<evidence type="ECO:0000313" key="2">
    <source>
        <dbReference type="EMBL" id="QHT85740.1"/>
    </source>
</evidence>
<feature type="compositionally biased region" description="Basic residues" evidence="1">
    <location>
        <begin position="420"/>
        <end position="430"/>
    </location>
</feature>
<reference evidence="2" key="1">
    <citation type="journal article" date="2020" name="Nature">
        <title>Giant virus diversity and host interactions through global metagenomics.</title>
        <authorList>
            <person name="Schulz F."/>
            <person name="Roux S."/>
            <person name="Paez-Espino D."/>
            <person name="Jungbluth S."/>
            <person name="Walsh D.A."/>
            <person name="Denef V.J."/>
            <person name="McMahon K.D."/>
            <person name="Konstantinidis K.T."/>
            <person name="Eloe-Fadrosh E.A."/>
            <person name="Kyrpides N.C."/>
            <person name="Woyke T."/>
        </authorList>
    </citation>
    <scope>NUCLEOTIDE SEQUENCE</scope>
    <source>
        <strain evidence="2">GVMAG-M-3300023184-182</strain>
    </source>
</reference>
<feature type="region of interest" description="Disordered" evidence="1">
    <location>
        <begin position="163"/>
        <end position="186"/>
    </location>
</feature>
<evidence type="ECO:0000256" key="1">
    <source>
        <dbReference type="SAM" id="MobiDB-lite"/>
    </source>
</evidence>
<protein>
    <submittedName>
        <fullName evidence="2">Uncharacterized protein</fullName>
    </submittedName>
</protein>
<organism evidence="2">
    <name type="scientific">viral metagenome</name>
    <dbReference type="NCBI Taxonomy" id="1070528"/>
    <lineage>
        <taxon>unclassified sequences</taxon>
        <taxon>metagenomes</taxon>
        <taxon>organismal metagenomes</taxon>
    </lineage>
</organism>
<feature type="compositionally biased region" description="Polar residues" evidence="1">
    <location>
        <begin position="163"/>
        <end position="173"/>
    </location>
</feature>
<proteinExistence type="predicted"/>
<accession>A0A6C0HZD8</accession>
<dbReference type="EMBL" id="MN740044">
    <property type="protein sequence ID" value="QHT85740.1"/>
    <property type="molecule type" value="Genomic_DNA"/>
</dbReference>
<name>A0A6C0HZD8_9ZZZZ</name>
<dbReference type="AlphaFoldDB" id="A0A6C0HZD8"/>
<feature type="region of interest" description="Disordered" evidence="1">
    <location>
        <begin position="410"/>
        <end position="430"/>
    </location>
</feature>
<sequence>MQSEQPLPQMPDNFPSILTDFLNDLTTTFPEYADLWHIDSVSTDKGQWFEANYQYCLGVFPERFFDILYQNEEIFDNSSEANTHFLPNVDFKLLFNAEGISDTTRQAIWKYLQLILITIMSGIKDKSGFGETMNLFDGIDENELQSKLTETINNLTNFFKTMDNESNSDNTSGEDGGENASADADGSDFSFDGIPDAAGLHEHLKGLFDGKIGKLAKELAEEMSGEFMGMFGDQTDIKSTQDVFKKIMKNPKKIMDLLKTVGSKLETKMKDGDISKEEIMKEASELMGKMKGMGNGKEFQEMMKNLTKNMGNLGGMAGAMGKGAKFDMGAMQRMSSQLSQKERMRSKLDKKKTASEGVILEKKGDNAYSFTLEGEEKQEKSVRPDMRIPELNVGAAPLSDTKTVDDWLEEIEPAKTGISKSKKKKTKGKK</sequence>